<dbReference type="SUPFAM" id="SSF90123">
    <property type="entry name" value="ABC transporter transmembrane region"/>
    <property type="match status" value="1"/>
</dbReference>
<comment type="caution">
    <text evidence="10">The sequence shown here is derived from an EMBL/GenBank/DDBJ whole genome shotgun (WGS) entry which is preliminary data.</text>
</comment>
<dbReference type="Gene3D" id="1.20.81.30">
    <property type="entry name" value="Type II secretion system (T2SS), domain F"/>
    <property type="match status" value="2"/>
</dbReference>
<reference evidence="10 11" key="1">
    <citation type="journal article" date="2018" name="Microbiome">
        <title>Fine metagenomic profile of the Mediterranean stratified and mixed water columns revealed by assembly and recruitment.</title>
        <authorList>
            <person name="Haro-Moreno J.M."/>
            <person name="Lopez-Perez M."/>
            <person name="De La Torre J.R."/>
            <person name="Picazo A."/>
            <person name="Camacho A."/>
            <person name="Rodriguez-Valera F."/>
        </authorList>
    </citation>
    <scope>NUCLEOTIDE SEQUENCE [LARGE SCALE GENOMIC DNA]</scope>
    <source>
        <strain evidence="10">MED-G78</strain>
    </source>
</reference>
<dbReference type="InterPro" id="IPR003004">
    <property type="entry name" value="GspF/PilC"/>
</dbReference>
<keyword evidence="4" id="KW-0997">Cell inner membrane</keyword>
<protein>
    <submittedName>
        <fullName evidence="10">Type II secretion system F family protein</fullName>
    </submittedName>
</protein>
<keyword evidence="6 8" id="KW-1133">Transmembrane helix</keyword>
<evidence type="ECO:0000256" key="7">
    <source>
        <dbReference type="ARBA" id="ARBA00023136"/>
    </source>
</evidence>
<dbReference type="InterPro" id="IPR036640">
    <property type="entry name" value="ABC1_TM_sf"/>
</dbReference>
<dbReference type="InterPro" id="IPR018076">
    <property type="entry name" value="T2SS_GspF_dom"/>
</dbReference>
<dbReference type="EMBL" id="QOPI01000010">
    <property type="protein sequence ID" value="RCL44715.1"/>
    <property type="molecule type" value="Genomic_DNA"/>
</dbReference>
<evidence type="ECO:0000313" key="11">
    <source>
        <dbReference type="Proteomes" id="UP000252915"/>
    </source>
</evidence>
<keyword evidence="5 8" id="KW-0812">Transmembrane</keyword>
<evidence type="ECO:0000256" key="8">
    <source>
        <dbReference type="SAM" id="Phobius"/>
    </source>
</evidence>
<evidence type="ECO:0000256" key="1">
    <source>
        <dbReference type="ARBA" id="ARBA00004429"/>
    </source>
</evidence>
<dbReference type="GO" id="GO:0005524">
    <property type="term" value="F:ATP binding"/>
    <property type="evidence" value="ECO:0007669"/>
    <property type="project" value="InterPro"/>
</dbReference>
<dbReference type="Pfam" id="PF00482">
    <property type="entry name" value="T2SSF"/>
    <property type="match status" value="2"/>
</dbReference>
<evidence type="ECO:0000313" key="10">
    <source>
        <dbReference type="EMBL" id="RCL44715.1"/>
    </source>
</evidence>
<dbReference type="FunFam" id="1.20.81.30:FF:000001">
    <property type="entry name" value="Type II secretion system protein F"/>
    <property type="match status" value="1"/>
</dbReference>
<feature type="transmembrane region" description="Helical" evidence="8">
    <location>
        <begin position="213"/>
        <end position="231"/>
    </location>
</feature>
<keyword evidence="3" id="KW-1003">Cell membrane</keyword>
<dbReference type="Proteomes" id="UP000252915">
    <property type="component" value="Unassembled WGS sequence"/>
</dbReference>
<feature type="transmembrane region" description="Helical" evidence="8">
    <location>
        <begin position="361"/>
        <end position="390"/>
    </location>
</feature>
<evidence type="ECO:0000256" key="2">
    <source>
        <dbReference type="ARBA" id="ARBA00005745"/>
    </source>
</evidence>
<accession>A0A368C5N0</accession>
<dbReference type="PANTHER" id="PTHR30012:SF0">
    <property type="entry name" value="TYPE II SECRETION SYSTEM PROTEIN F-RELATED"/>
    <property type="match status" value="1"/>
</dbReference>
<feature type="domain" description="Type II secretion system protein GspF" evidence="9">
    <location>
        <begin position="266"/>
        <end position="388"/>
    </location>
</feature>
<evidence type="ECO:0000256" key="4">
    <source>
        <dbReference type="ARBA" id="ARBA00022519"/>
    </source>
</evidence>
<evidence type="ECO:0000256" key="3">
    <source>
        <dbReference type="ARBA" id="ARBA00022475"/>
    </source>
</evidence>
<dbReference type="GO" id="GO:0005886">
    <property type="term" value="C:plasma membrane"/>
    <property type="evidence" value="ECO:0007669"/>
    <property type="project" value="UniProtKB-SubCell"/>
</dbReference>
<sequence length="398" mass="44338">MPAYSYTAFNNSGKKEKGFLTAASERDARKAIKDLNLIPLYIKESNKSLANKTKVKDKDLVLITRQIATLLDADTSIDEALKITADQYNNEIIVDVLYTLRDEVIQGKRLGQAMKKYPQVFSNTYVSLVTAGDSSGNLDIIFENLADYLEESATVKQKIFSALAYPIILIGFCVMVIVALLVFVMPQVVGQFIKAGAELPFLTSALLTLSNNIIYIVLAIFLAITSLGFFYKSYTSNKDNHIKAHKKLLSFPLVGKFILNSEIERFSSTMYLLTHSGMNLDLAMDEAAKVLDNKFLKNSIINARREVVEGKDFVNALSKTQIFPDIFIQLISSGYRSGNLVKMFKKVSDFMKSEIESKRNVLLSLLEPAITIFMGGFILLIVLAILIPIMQMNALTLG</sequence>
<keyword evidence="7 8" id="KW-0472">Membrane</keyword>
<dbReference type="PRINTS" id="PR00812">
    <property type="entry name" value="BCTERIALGSPF"/>
</dbReference>
<feature type="domain" description="Type II secretion system protein GspF" evidence="9">
    <location>
        <begin position="64"/>
        <end position="186"/>
    </location>
</feature>
<proteinExistence type="inferred from homology"/>
<comment type="subcellular location">
    <subcellularLocation>
        <location evidence="1">Cell inner membrane</location>
        <topology evidence="1">Multi-pass membrane protein</topology>
    </subcellularLocation>
</comment>
<dbReference type="PANTHER" id="PTHR30012">
    <property type="entry name" value="GENERAL SECRETION PATHWAY PROTEIN"/>
    <property type="match status" value="1"/>
</dbReference>
<gene>
    <name evidence="10" type="ORF">DBW92_02540</name>
</gene>
<feature type="transmembrane region" description="Helical" evidence="8">
    <location>
        <begin position="163"/>
        <end position="193"/>
    </location>
</feature>
<organism evidence="10 11">
    <name type="scientific">SAR86 cluster bacterium</name>
    <dbReference type="NCBI Taxonomy" id="2030880"/>
    <lineage>
        <taxon>Bacteria</taxon>
        <taxon>Pseudomonadati</taxon>
        <taxon>Pseudomonadota</taxon>
        <taxon>Gammaproteobacteria</taxon>
        <taxon>SAR86 cluster</taxon>
    </lineage>
</organism>
<evidence type="ECO:0000256" key="6">
    <source>
        <dbReference type="ARBA" id="ARBA00022989"/>
    </source>
</evidence>
<name>A0A368C5N0_9GAMM</name>
<comment type="similarity">
    <text evidence="2">Belongs to the GSP F family.</text>
</comment>
<dbReference type="AlphaFoldDB" id="A0A368C5N0"/>
<evidence type="ECO:0000259" key="9">
    <source>
        <dbReference type="Pfam" id="PF00482"/>
    </source>
</evidence>
<evidence type="ECO:0000256" key="5">
    <source>
        <dbReference type="ARBA" id="ARBA00022692"/>
    </source>
</evidence>
<dbReference type="InterPro" id="IPR042094">
    <property type="entry name" value="T2SS_GspF_sf"/>
</dbReference>